<accession>A0ABY7UNY6</accession>
<evidence type="ECO:0008006" key="4">
    <source>
        <dbReference type="Google" id="ProtNLM"/>
    </source>
</evidence>
<evidence type="ECO:0000256" key="1">
    <source>
        <dbReference type="SAM" id="Phobius"/>
    </source>
</evidence>
<feature type="transmembrane region" description="Helical" evidence="1">
    <location>
        <begin position="12"/>
        <end position="39"/>
    </location>
</feature>
<reference evidence="2 3" key="1">
    <citation type="submission" date="2023-02" db="EMBL/GenBank/DDBJ databases">
        <title>Whole genome sequenc of Paracoccus marcusii MBLB0836.</title>
        <authorList>
            <person name="Seo M.-J."/>
            <person name="Cho E.-S."/>
            <person name="Hwang C.Y."/>
        </authorList>
    </citation>
    <scope>NUCLEOTIDE SEQUENCE [LARGE SCALE GENOMIC DNA]</scope>
    <source>
        <strain evidence="2 3">MBLB0836</strain>
    </source>
</reference>
<name>A0ABY7UNY6_9RHOB</name>
<evidence type="ECO:0000313" key="3">
    <source>
        <dbReference type="Proteomes" id="UP001216899"/>
    </source>
</evidence>
<proteinExistence type="predicted"/>
<dbReference type="Proteomes" id="UP001216899">
    <property type="component" value="Chromosome"/>
</dbReference>
<keyword evidence="1" id="KW-0812">Transmembrane</keyword>
<organism evidence="2 3">
    <name type="scientific">Paracoccus marcusii</name>
    <dbReference type="NCBI Taxonomy" id="59779"/>
    <lineage>
        <taxon>Bacteria</taxon>
        <taxon>Pseudomonadati</taxon>
        <taxon>Pseudomonadota</taxon>
        <taxon>Alphaproteobacteria</taxon>
        <taxon>Rhodobacterales</taxon>
        <taxon>Paracoccaceae</taxon>
        <taxon>Paracoccus</taxon>
    </lineage>
</organism>
<dbReference type="EMBL" id="CP117466">
    <property type="protein sequence ID" value="WDA11644.1"/>
    <property type="molecule type" value="Genomic_DNA"/>
</dbReference>
<keyword evidence="1" id="KW-1133">Transmembrane helix</keyword>
<keyword evidence="1" id="KW-0472">Membrane</keyword>
<sequence>MHQTNYQEDDRDGCFFCGVASAFAIWAIGAAIFGMIWLLTSDAFAAPADRPDLCAQYRGGEVAACIAEMGQ</sequence>
<evidence type="ECO:0000313" key="2">
    <source>
        <dbReference type="EMBL" id="WDA11644.1"/>
    </source>
</evidence>
<gene>
    <name evidence="2" type="ORF">PRL19_10060</name>
</gene>
<dbReference type="RefSeq" id="WP_273742851.1">
    <property type="nucleotide sequence ID" value="NZ_CP117466.1"/>
</dbReference>
<keyword evidence="3" id="KW-1185">Reference proteome</keyword>
<protein>
    <recommendedName>
        <fullName evidence="4">Transmembrane protein</fullName>
    </recommendedName>
</protein>